<sequence length="286" mass="31644">MESEKVRDRSSRNRRKTFLLIGVAVLVVVAVLAVVFGVIAAAKNSANSSDSFKNVVINRCETYLKENMPGKNDCKKIWGAFEQAYIGRDPCDVPPEVYDPLISSVKQDVACNTMLFWSKTKTMVHAFTDNRDCMITLEDTLLGFLFDGLTWCSRNESKETFTTDCPSWSDCQNNPVRSFWIKASLNFASTACGNVSAMLNGSLEAPFSSTSVFGSVEVKNLDPDKVDGLTVLLVTKDTDTTTCNHSSFHNLQSILDTKIAYNCREVPYSTVEVCISDPEIPCSDCL</sequence>
<name>A0ACC5ZIM7_9TELE</name>
<evidence type="ECO:0000313" key="2">
    <source>
        <dbReference type="Proteomes" id="UP000830395"/>
    </source>
</evidence>
<keyword evidence="2" id="KW-1185">Reference proteome</keyword>
<evidence type="ECO:0000313" key="1">
    <source>
        <dbReference type="EMBL" id="MCJ8747457.1"/>
    </source>
</evidence>
<dbReference type="Proteomes" id="UP000830395">
    <property type="component" value="Chromosome 25"/>
</dbReference>
<accession>A0ACC5ZIM7</accession>
<gene>
    <name evidence="1" type="ORF">PDJAM_G00153600</name>
</gene>
<proteinExistence type="predicted"/>
<protein>
    <submittedName>
        <fullName evidence="1">Uncharacterized protein</fullName>
    </submittedName>
</protein>
<organism evidence="1 2">
    <name type="scientific">Pangasius djambal</name>
    <dbReference type="NCBI Taxonomy" id="1691987"/>
    <lineage>
        <taxon>Eukaryota</taxon>
        <taxon>Metazoa</taxon>
        <taxon>Chordata</taxon>
        <taxon>Craniata</taxon>
        <taxon>Vertebrata</taxon>
        <taxon>Euteleostomi</taxon>
        <taxon>Actinopterygii</taxon>
        <taxon>Neopterygii</taxon>
        <taxon>Teleostei</taxon>
        <taxon>Ostariophysi</taxon>
        <taxon>Siluriformes</taxon>
        <taxon>Pangasiidae</taxon>
        <taxon>Pangasius</taxon>
    </lineage>
</organism>
<comment type="caution">
    <text evidence="1">The sequence shown here is derived from an EMBL/GenBank/DDBJ whole genome shotgun (WGS) entry which is preliminary data.</text>
</comment>
<reference evidence="1" key="1">
    <citation type="submission" date="2020-02" db="EMBL/GenBank/DDBJ databases">
        <title>Genome sequencing of the panga catfish, Pangasius djambal.</title>
        <authorList>
            <person name="Wen M."/>
            <person name="Zahm M."/>
            <person name="Roques C."/>
            <person name="Cabau C."/>
            <person name="Klopp C."/>
            <person name="Donnadieu C."/>
            <person name="Jouanno E."/>
            <person name="Avarre J.-C."/>
            <person name="Campet M."/>
            <person name="Ha T."/>
            <person name="Dugue R."/>
            <person name="Lampietro C."/>
            <person name="Louis A."/>
            <person name="Herpin A."/>
            <person name="Echchiki A."/>
            <person name="Berthelot C."/>
            <person name="Parey E."/>
            <person name="Roest-Crollius H."/>
            <person name="Braasch I."/>
            <person name="Postlethwait J.H."/>
            <person name="Bobe J."/>
            <person name="Montfort J."/>
            <person name="Bouchez O."/>
            <person name="Begum T."/>
            <person name="Schartl M."/>
            <person name="Gustiano R."/>
            <person name="Guiguen Y."/>
        </authorList>
    </citation>
    <scope>NUCLEOTIDE SEQUENCE</scope>
    <source>
        <strain evidence="1">Pdj_M5554</strain>
    </source>
</reference>
<dbReference type="EMBL" id="CM040999">
    <property type="protein sequence ID" value="MCJ8747457.1"/>
    <property type="molecule type" value="Genomic_DNA"/>
</dbReference>